<dbReference type="RefSeq" id="WP_025436355.1">
    <property type="nucleotide sequence ID" value="NZ_CP007452.1"/>
</dbReference>
<accession>W8U992</accession>
<keyword evidence="2" id="KW-1185">Reference proteome</keyword>
<sequence>MIYFNTENDKIESIINSLPKDTAIGEFSGRDSAAAIIKAMERGDINDVLPVASFAGTEYGNLDAIRENHALLVEQIDREYGGRKRVHELVVYSNPQLWSAINGRFATMLIEKFGFYNPCIGCHAYFHILRIPMALRLGRKIIAGEREYHDKRIKVNQLPQSLDAYKRIVESFGVELVEPLRKIYSGDEITEIIGWDWAEGSKHPECVYSGNYNDVSGKAIFDEAQLDRFLEEFLYPVCTKLTEVIIKDEHAGKKEMIKAIEDLI</sequence>
<dbReference type="STRING" id="1286171.EAL2_c21500"/>
<organism evidence="1 2">
    <name type="scientific">Peptoclostridium acidaminophilum DSM 3953</name>
    <dbReference type="NCBI Taxonomy" id="1286171"/>
    <lineage>
        <taxon>Bacteria</taxon>
        <taxon>Bacillati</taxon>
        <taxon>Bacillota</taxon>
        <taxon>Clostridia</taxon>
        <taxon>Peptostreptococcales</taxon>
        <taxon>Peptoclostridiaceae</taxon>
        <taxon>Peptoclostridium</taxon>
    </lineage>
</organism>
<reference evidence="1 2" key="1">
    <citation type="journal article" date="2014" name="Genome Announc.">
        <title>Complete Genome Sequence of Amino Acid-Utilizing Eubacterium acidaminophilum al-2 (DSM 3953).</title>
        <authorList>
            <person name="Poehlein A."/>
            <person name="Andreesen J.R."/>
            <person name="Daniel R."/>
        </authorList>
    </citation>
    <scope>NUCLEOTIDE SEQUENCE [LARGE SCALE GENOMIC DNA]</scope>
    <source>
        <strain evidence="1 2">DSM 3953</strain>
    </source>
</reference>
<dbReference type="OrthoDB" id="1949569at2"/>
<protein>
    <submittedName>
        <fullName evidence="1">Uncharacterized protein</fullName>
    </submittedName>
</protein>
<dbReference type="KEGG" id="eac:EAL2_c21500"/>
<dbReference type="AlphaFoldDB" id="W8U992"/>
<dbReference type="HOGENOM" id="CLU_1040553_0_0_9"/>
<evidence type="ECO:0000313" key="1">
    <source>
        <dbReference type="EMBL" id="AHM57431.1"/>
    </source>
</evidence>
<dbReference type="EMBL" id="CP007452">
    <property type="protein sequence ID" value="AHM57431.1"/>
    <property type="molecule type" value="Genomic_DNA"/>
</dbReference>
<proteinExistence type="predicted"/>
<gene>
    <name evidence="1" type="ORF">EAL2_c21500</name>
</gene>
<dbReference type="eggNOG" id="ENOG5032RZQ">
    <property type="taxonomic scope" value="Bacteria"/>
</dbReference>
<dbReference type="Proteomes" id="UP000019591">
    <property type="component" value="Chromosome"/>
</dbReference>
<dbReference type="PATRIC" id="fig|1286171.3.peg.2099"/>
<evidence type="ECO:0000313" key="2">
    <source>
        <dbReference type="Proteomes" id="UP000019591"/>
    </source>
</evidence>
<name>W8U992_PEPAC</name>